<dbReference type="PANTHER" id="PTHR22775:SF3">
    <property type="entry name" value="SORTING NEXIN-13"/>
    <property type="match status" value="1"/>
</dbReference>
<feature type="region of interest" description="Disordered" evidence="6">
    <location>
        <begin position="353"/>
        <end position="375"/>
    </location>
</feature>
<dbReference type="InterPro" id="IPR006614">
    <property type="entry name" value="Peroxin/Ferlin"/>
</dbReference>
<dbReference type="EMBL" id="DAKRPA010000029">
    <property type="protein sequence ID" value="DBA02601.1"/>
    <property type="molecule type" value="Genomic_DNA"/>
</dbReference>
<sequence length="1694" mass="186650">MWRRLAVGLVALVALHRAELLPAAVHAALWTATRLGHVVVLFSGGIVFWWLLRSYQLATEQELFDDALSKYKFYQKYRPRETRSASGTRGNSYGNDEGGGGGYGMLDAGFQLKVVKRLPIVTHLRTSWNLPTEICEEIATFVNLAVRDYVSYWFQPISANEEFPHDVRFLLADMLGALAARLLEIDSSLALTIAAKSIEILRLHLGWFREAYAQMSEEHPQIFQGEESDENLQQRQALIASYAQKSQFLHPGCVAPPTTAASTTPTSSSSSSAKKAPTDPAEVLYLRHVATQLLVQLKPEFGVQAETNLFVSMVLNLLRESLVFRSLKPLVEYSQPRYANELVVSILSAEVDEDSDPLENPTAPSSSPVERTSSLSFSMPQLNPTGIELRKPLNLTKTFLYRASKRSTEQAEAAFQAVVGAVSTAASHAGIHGNGHSLSITSPSGGDVTFDTEFWNDSLGFSAVSPLSPTSNAGVFLSPRGQGARSSGSGVVPTTPPPPSSQNEKKGNFVSMFSLEDRINFPKAPRFVSPRMPLGSHGRTSSQDNGVPTTHMEDLKNMRANLESSLNSSLFKVKKKFRDIGGQLHDPLSASIAMPTSTQAANLMKRPGKLFQKALRRAETAPDGATGANVALPVSPVATADLFSSITPPPTPPSTPTDGALPLETTKSVDLQVADRVLTLLDKTVASYLKMYQERPEMRSSARSKELYALVSALEDVCMLGYHRPDPLEMVGDDGVASEDGPIDPDSDPAPPLSPASLALMDPGQLYWNYLACDRPASPFLNEHWRYVATQCPQCADTESFYSTRGVQWLLIALERGVLWEYFTGLHLSPQVTQRFYDEQSVLRQPALIERVLKTLLPLNQLRVSLEIPHVLGRKSDLEDEWGVTVRVTPASRTVRVVESVWEVERYVPIQGWVKMNKRWMKDLPSSEWIWENEWTLEASRLLVAGSDSSDVESSQSWEYAKTFDDRFHEKERKFDSVRRRKWTRRRRHLAPVLTLASTTTSVNGNSSSSPRSVRRGGVANQLMSPTRTATTSESSTASPRRHSLRGASWEEDDVDGAGGLRRRRSSLLKRRSSSFDKTMMAAALSAQDVVTTERSQRHSASLAAPLSAPLPQTAVAAANAVSAATTAAASAAAQSIRRKRDRVANALNLRRAIPTALTKDTIPAITTSVVDIKNEEEAADTEMEVDDDDGSLCFRCFTPLGAESPSKIKSQSTETCQNCNQRVCAPCHAFYAFLVYPPPSESARKEQVCGNCYDRLVSRYKLRLEAHVGKYFIKEKERDFLELFSLSSPTNGSVSSPTAASSTWSSPVASEASSSVVSGTPAPVSTTPTNSSTNNSEHATLERYEITVQSKDESTYAWSVLKTYQDFEALEKKLYDKLKKQEKKHGSGTKQRHLKGVDYAEIQSVTPSLKQLPASPSTPYEKRLYILEEFLQRLLACDTLCQSSVVQKFLLLNNAGLGLSSSSSSSTPWSPRASGDAGELPTGAASAPASGSGSAGNAVLVENGRWKRGKWIAPELNSKSTKMRVLQQLEVSLFATLNEVFEFDGISMVRRHLFSMTRSFVKAFLSASHFRMLERQFLSFTDPKRMASMILNFREYMFPEPDAALPPPPAELSPAEFQALRQECLDAILASFPSKAVSLFGETSCENAALKLHEFVQHEIFVKNLMFSVVDEVLQHLFPDTVTYTRKTRSKST</sequence>
<dbReference type="SUPFAM" id="SSF140741">
    <property type="entry name" value="RUN domain-like"/>
    <property type="match status" value="1"/>
</dbReference>
<accession>A0AAV2Z8F4</accession>
<dbReference type="SMART" id="SM00312">
    <property type="entry name" value="PX"/>
    <property type="match status" value="1"/>
</dbReference>
<proteinExistence type="inferred from homology"/>
<dbReference type="Pfam" id="PF02759">
    <property type="entry name" value="RUN"/>
    <property type="match status" value="1"/>
</dbReference>
<dbReference type="Proteomes" id="UP001146120">
    <property type="component" value="Unassembled WGS sequence"/>
</dbReference>
<dbReference type="Pfam" id="PF02194">
    <property type="entry name" value="PXA"/>
    <property type="match status" value="1"/>
</dbReference>
<feature type="chain" id="PRO_5043483699" evidence="7">
    <location>
        <begin position="21"/>
        <end position="1694"/>
    </location>
</feature>
<evidence type="ECO:0000256" key="3">
    <source>
        <dbReference type="ARBA" id="ARBA00022771"/>
    </source>
</evidence>
<feature type="compositionally biased region" description="Low complexity" evidence="6">
    <location>
        <begin position="1315"/>
        <end position="1337"/>
    </location>
</feature>
<evidence type="ECO:0000256" key="4">
    <source>
        <dbReference type="ARBA" id="ARBA00022833"/>
    </source>
</evidence>
<evidence type="ECO:0000256" key="7">
    <source>
        <dbReference type="SAM" id="SignalP"/>
    </source>
</evidence>
<dbReference type="InterPro" id="IPR036871">
    <property type="entry name" value="PX_dom_sf"/>
</dbReference>
<feature type="region of interest" description="Disordered" evidence="6">
    <location>
        <begin position="525"/>
        <end position="547"/>
    </location>
</feature>
<dbReference type="PROSITE" id="PS51207">
    <property type="entry name" value="PXA"/>
    <property type="match status" value="1"/>
</dbReference>
<keyword evidence="4" id="KW-0862">Zinc</keyword>
<dbReference type="InterPro" id="IPR013083">
    <property type="entry name" value="Znf_RING/FYVE/PHD"/>
</dbReference>
<dbReference type="InterPro" id="IPR011011">
    <property type="entry name" value="Znf_FYVE_PHD"/>
</dbReference>
<dbReference type="SMART" id="SM00313">
    <property type="entry name" value="PXA"/>
    <property type="match status" value="1"/>
</dbReference>
<comment type="caution">
    <text evidence="12">The sequence shown here is derived from an EMBL/GenBank/DDBJ whole genome shotgun (WGS) entry which is preliminary data.</text>
</comment>
<keyword evidence="3 5" id="KW-0863">Zinc-finger</keyword>
<dbReference type="Gene3D" id="3.30.1520.10">
    <property type="entry name" value="Phox-like domain"/>
    <property type="match status" value="1"/>
</dbReference>
<feature type="compositionally biased region" description="Polar residues" evidence="6">
    <location>
        <begin position="362"/>
        <end position="375"/>
    </location>
</feature>
<dbReference type="SUPFAM" id="SSF64268">
    <property type="entry name" value="PX domain"/>
    <property type="match status" value="1"/>
</dbReference>
<evidence type="ECO:0000256" key="5">
    <source>
        <dbReference type="PROSITE-ProRule" id="PRU00091"/>
    </source>
</evidence>
<feature type="domain" description="PXA" evidence="11">
    <location>
        <begin position="131"/>
        <end position="351"/>
    </location>
</feature>
<gene>
    <name evidence="12" type="ORF">N0F65_011973</name>
</gene>
<dbReference type="PANTHER" id="PTHR22775">
    <property type="entry name" value="SORTING NEXIN"/>
    <property type="match status" value="1"/>
</dbReference>
<reference evidence="12" key="1">
    <citation type="submission" date="2022-11" db="EMBL/GenBank/DDBJ databases">
        <authorList>
            <person name="Morgan W.R."/>
            <person name="Tartar A."/>
        </authorList>
    </citation>
    <scope>NUCLEOTIDE SEQUENCE</scope>
    <source>
        <strain evidence="12">ARSEF 373</strain>
    </source>
</reference>
<feature type="signal peptide" evidence="7">
    <location>
        <begin position="1"/>
        <end position="20"/>
    </location>
</feature>
<dbReference type="Pfam" id="PF08628">
    <property type="entry name" value="Nexin_C"/>
    <property type="match status" value="1"/>
</dbReference>
<dbReference type="GO" id="GO:0016020">
    <property type="term" value="C:membrane"/>
    <property type="evidence" value="ECO:0007669"/>
    <property type="project" value="InterPro"/>
</dbReference>
<feature type="compositionally biased region" description="Low complexity" evidence="6">
    <location>
        <begin position="998"/>
        <end position="1039"/>
    </location>
</feature>
<dbReference type="GO" id="GO:0035091">
    <property type="term" value="F:phosphatidylinositol binding"/>
    <property type="evidence" value="ECO:0007669"/>
    <property type="project" value="InterPro"/>
</dbReference>
<name>A0AAV2Z8F4_9STRA</name>
<keyword evidence="13" id="KW-1185">Reference proteome</keyword>
<feature type="domain" description="RUN" evidence="10">
    <location>
        <begin position="701"/>
        <end position="871"/>
    </location>
</feature>
<dbReference type="InterPro" id="IPR004012">
    <property type="entry name" value="Run_dom"/>
</dbReference>
<evidence type="ECO:0000256" key="6">
    <source>
        <dbReference type="SAM" id="MobiDB-lite"/>
    </source>
</evidence>
<organism evidence="12 13">
    <name type="scientific">Lagenidium giganteum</name>
    <dbReference type="NCBI Taxonomy" id="4803"/>
    <lineage>
        <taxon>Eukaryota</taxon>
        <taxon>Sar</taxon>
        <taxon>Stramenopiles</taxon>
        <taxon>Oomycota</taxon>
        <taxon>Peronosporomycetes</taxon>
        <taxon>Pythiales</taxon>
        <taxon>Pythiaceae</taxon>
    </lineage>
</organism>
<dbReference type="InterPro" id="IPR017455">
    <property type="entry name" value="Znf_FYVE-rel"/>
</dbReference>
<evidence type="ECO:0000259" key="9">
    <source>
        <dbReference type="PROSITE" id="PS50195"/>
    </source>
</evidence>
<keyword evidence="7" id="KW-0732">Signal</keyword>
<feature type="region of interest" description="Disordered" evidence="6">
    <location>
        <begin position="1460"/>
        <end position="1497"/>
    </location>
</feature>
<dbReference type="SMART" id="SM00694">
    <property type="entry name" value="DysFC"/>
    <property type="match status" value="1"/>
</dbReference>
<feature type="compositionally biased region" description="Polar residues" evidence="6">
    <location>
        <begin position="538"/>
        <end position="547"/>
    </location>
</feature>
<dbReference type="SUPFAM" id="SSF57903">
    <property type="entry name" value="FYVE/PHD zinc finger"/>
    <property type="match status" value="1"/>
</dbReference>
<evidence type="ECO:0000259" key="8">
    <source>
        <dbReference type="PROSITE" id="PS50178"/>
    </source>
</evidence>
<feature type="region of interest" description="Disordered" evidence="6">
    <location>
        <begin position="479"/>
        <end position="506"/>
    </location>
</feature>
<dbReference type="PROSITE" id="PS50178">
    <property type="entry name" value="ZF_FYVE"/>
    <property type="match status" value="1"/>
</dbReference>
<evidence type="ECO:0000256" key="1">
    <source>
        <dbReference type="ARBA" id="ARBA00010883"/>
    </source>
</evidence>
<feature type="compositionally biased region" description="Low complexity" evidence="6">
    <location>
        <begin position="1484"/>
        <end position="1497"/>
    </location>
</feature>
<dbReference type="GO" id="GO:0008270">
    <property type="term" value="F:zinc ion binding"/>
    <property type="evidence" value="ECO:0007669"/>
    <property type="project" value="UniProtKB-KW"/>
</dbReference>
<dbReference type="InterPro" id="IPR013937">
    <property type="entry name" value="Sorting_nexin_C"/>
</dbReference>
<feature type="region of interest" description="Disordered" evidence="6">
    <location>
        <begin position="732"/>
        <end position="751"/>
    </location>
</feature>
<evidence type="ECO:0000313" key="13">
    <source>
        <dbReference type="Proteomes" id="UP001146120"/>
    </source>
</evidence>
<keyword evidence="2" id="KW-0479">Metal-binding</keyword>
<dbReference type="InterPro" id="IPR003114">
    <property type="entry name" value="Phox_assoc"/>
</dbReference>
<dbReference type="Gene3D" id="1.20.58.900">
    <property type="match status" value="1"/>
</dbReference>
<feature type="compositionally biased region" description="Low complexity" evidence="6">
    <location>
        <begin position="255"/>
        <end position="276"/>
    </location>
</feature>
<evidence type="ECO:0000313" key="12">
    <source>
        <dbReference type="EMBL" id="DBA02601.1"/>
    </source>
</evidence>
<feature type="region of interest" description="Disordered" evidence="6">
    <location>
        <begin position="994"/>
        <end position="1059"/>
    </location>
</feature>
<dbReference type="PROSITE" id="PS50195">
    <property type="entry name" value="PX"/>
    <property type="match status" value="1"/>
</dbReference>
<dbReference type="PROSITE" id="PS50826">
    <property type="entry name" value="RUN"/>
    <property type="match status" value="1"/>
</dbReference>
<reference evidence="12" key="2">
    <citation type="journal article" date="2023" name="Microbiol Resour">
        <title>Decontamination and Annotation of the Draft Genome Sequence of the Oomycete Lagenidium giganteum ARSEF 373.</title>
        <authorList>
            <person name="Morgan W.R."/>
            <person name="Tartar A."/>
        </authorList>
    </citation>
    <scope>NUCLEOTIDE SEQUENCE</scope>
    <source>
        <strain evidence="12">ARSEF 373</strain>
    </source>
</reference>
<dbReference type="InterPro" id="IPR037213">
    <property type="entry name" value="Run_dom_sf"/>
</dbReference>
<dbReference type="Gene3D" id="3.30.40.10">
    <property type="entry name" value="Zinc/RING finger domain, C3HC4 (zinc finger)"/>
    <property type="match status" value="1"/>
</dbReference>
<dbReference type="InterPro" id="IPR001683">
    <property type="entry name" value="PX_dom"/>
</dbReference>
<protein>
    <submittedName>
        <fullName evidence="12">Uncharacterized protein</fullName>
    </submittedName>
</protein>
<evidence type="ECO:0000256" key="2">
    <source>
        <dbReference type="ARBA" id="ARBA00022723"/>
    </source>
</evidence>
<evidence type="ECO:0000259" key="10">
    <source>
        <dbReference type="PROSITE" id="PS50826"/>
    </source>
</evidence>
<feature type="domain" description="FYVE-type" evidence="8">
    <location>
        <begin position="1188"/>
        <end position="1258"/>
    </location>
</feature>
<feature type="domain" description="PX" evidence="9">
    <location>
        <begin position="1323"/>
        <end position="1458"/>
    </location>
</feature>
<feature type="region of interest" description="Disordered" evidence="6">
    <location>
        <begin position="1315"/>
        <end position="1342"/>
    </location>
</feature>
<comment type="similarity">
    <text evidence="1">Belongs to the sorting nexin family.</text>
</comment>
<dbReference type="CDD" id="cd06093">
    <property type="entry name" value="PX_domain"/>
    <property type="match status" value="1"/>
</dbReference>
<evidence type="ECO:0000259" key="11">
    <source>
        <dbReference type="PROSITE" id="PS51207"/>
    </source>
</evidence>
<feature type="region of interest" description="Disordered" evidence="6">
    <location>
        <begin position="254"/>
        <end position="276"/>
    </location>
</feature>